<reference evidence="2" key="1">
    <citation type="journal article" date="2011" name="Nat. Genet.">
        <title>The Arabidopsis lyrata genome sequence and the basis of rapid genome size change.</title>
        <authorList>
            <person name="Hu T.T."/>
            <person name="Pattyn P."/>
            <person name="Bakker E.G."/>
            <person name="Cao J."/>
            <person name="Cheng J.-F."/>
            <person name="Clark R.M."/>
            <person name="Fahlgren N."/>
            <person name="Fawcett J.A."/>
            <person name="Grimwood J."/>
            <person name="Gundlach H."/>
            <person name="Haberer G."/>
            <person name="Hollister J.D."/>
            <person name="Ossowski S."/>
            <person name="Ottilar R.P."/>
            <person name="Salamov A.A."/>
            <person name="Schneeberger K."/>
            <person name="Spannagl M."/>
            <person name="Wang X."/>
            <person name="Yang L."/>
            <person name="Nasrallah M.E."/>
            <person name="Bergelson J."/>
            <person name="Carrington J.C."/>
            <person name="Gaut B.S."/>
            <person name="Schmutz J."/>
            <person name="Mayer K.F.X."/>
            <person name="Van de Peer Y."/>
            <person name="Grigoriev I.V."/>
            <person name="Nordborg M."/>
            <person name="Weigel D."/>
            <person name="Guo Y.-L."/>
        </authorList>
    </citation>
    <scope>NUCLEOTIDE SEQUENCE [LARGE SCALE GENOMIC DNA]</scope>
    <source>
        <strain evidence="2">cv. MN47</strain>
    </source>
</reference>
<dbReference type="EMBL" id="GL348713">
    <property type="protein sequence ID" value="EFH70014.1"/>
    <property type="molecule type" value="Genomic_DNA"/>
</dbReference>
<keyword evidence="2" id="KW-1185">Reference proteome</keyword>
<protein>
    <submittedName>
        <fullName evidence="1">Predicted protein</fullName>
    </submittedName>
</protein>
<gene>
    <name evidence="1" type="ORF">ARALYDRAFT_681070</name>
</gene>
<accession>D7KIG4</accession>
<feature type="non-terminal residue" evidence="1">
    <location>
        <position position="1"/>
    </location>
</feature>
<dbReference type="Proteomes" id="UP000008694">
    <property type="component" value="Unassembled WGS sequence"/>
</dbReference>
<proteinExistence type="predicted"/>
<dbReference type="HOGENOM" id="CLU_2985091_0_0_1"/>
<sequence>LLLNFLQLSLPFSQIHDFFLGSSENLRFVRKVREVSEVSGEIEPVRLMSTRTSRVTVA</sequence>
<evidence type="ECO:0000313" key="1">
    <source>
        <dbReference type="EMBL" id="EFH70014.1"/>
    </source>
</evidence>
<dbReference type="AlphaFoldDB" id="D7KIG4"/>
<dbReference type="Gramene" id="Al_scaffold_0001_3393">
    <property type="protein sequence ID" value="Al_scaffold_0001_3393"/>
    <property type="gene ID" value="Al_scaffold_0001_3393"/>
</dbReference>
<organism evidence="2">
    <name type="scientific">Arabidopsis lyrata subsp. lyrata</name>
    <name type="common">Lyre-leaved rock-cress</name>
    <dbReference type="NCBI Taxonomy" id="81972"/>
    <lineage>
        <taxon>Eukaryota</taxon>
        <taxon>Viridiplantae</taxon>
        <taxon>Streptophyta</taxon>
        <taxon>Embryophyta</taxon>
        <taxon>Tracheophyta</taxon>
        <taxon>Spermatophyta</taxon>
        <taxon>Magnoliopsida</taxon>
        <taxon>eudicotyledons</taxon>
        <taxon>Gunneridae</taxon>
        <taxon>Pentapetalae</taxon>
        <taxon>rosids</taxon>
        <taxon>malvids</taxon>
        <taxon>Brassicales</taxon>
        <taxon>Brassicaceae</taxon>
        <taxon>Camelineae</taxon>
        <taxon>Arabidopsis</taxon>
    </lineage>
</organism>
<name>D7KIG4_ARALL</name>
<evidence type="ECO:0000313" key="2">
    <source>
        <dbReference type="Proteomes" id="UP000008694"/>
    </source>
</evidence>